<proteinExistence type="predicted"/>
<evidence type="ECO:0000313" key="2">
    <source>
        <dbReference type="EMBL" id="ATU47051.1"/>
    </source>
</evidence>
<feature type="region of interest" description="Disordered" evidence="1">
    <location>
        <begin position="49"/>
        <end position="79"/>
    </location>
</feature>
<dbReference type="EMBL" id="MF629150">
    <property type="protein sequence ID" value="ATU47051.1"/>
    <property type="molecule type" value="Genomic_DNA"/>
</dbReference>
<dbReference type="RefSeq" id="YP_009639662.1">
    <property type="nucleotide sequence ID" value="NC_042353.1"/>
</dbReference>
<keyword evidence="3" id="KW-1185">Reference proteome</keyword>
<dbReference type="KEGG" id="vg:40236460"/>
<dbReference type="GeneID" id="40236460"/>
<organism evidence="2 3">
    <name type="scientific">Salinibacter phage SRUTV-1</name>
    <dbReference type="NCBI Taxonomy" id="2684227"/>
    <lineage>
        <taxon>Viruses</taxon>
        <taxon>Duplodnaviria</taxon>
        <taxon>Heunggongvirae</taxon>
        <taxon>Uroviricota</taxon>
        <taxon>Caudoviricetes</taxon>
        <taxon>Kairosalinivirus</taxon>
        <taxon>Kairosalinivirus SRUTV1</taxon>
    </lineage>
</organism>
<evidence type="ECO:0000256" key="1">
    <source>
        <dbReference type="SAM" id="MobiDB-lite"/>
    </source>
</evidence>
<dbReference type="Proteomes" id="UP000262103">
    <property type="component" value="Segment"/>
</dbReference>
<feature type="compositionally biased region" description="Polar residues" evidence="1">
    <location>
        <begin position="59"/>
        <end position="70"/>
    </location>
</feature>
<name>A0A2D3FAL7_9CAUD</name>
<evidence type="ECO:0000313" key="3">
    <source>
        <dbReference type="Proteomes" id="UP000262103"/>
    </source>
</evidence>
<accession>A0A2D3FAL7</accession>
<protein>
    <submittedName>
        <fullName evidence="2">Uncharacterized protein</fullName>
    </submittedName>
</protein>
<sequence>MAQFSRYSEVIVDLTDRGHGRRKALVSEVYGSNKLHDYLVKFPDGSETRRVRVHEGQVSEYTPDSSTQDSQRADELASS</sequence>
<reference evidence="2 3" key="1">
    <citation type="journal article" date="2018" name="ISME J.">
        <title>Characterization of ecologically diverse viruses infecting co-occurring strains of cosmopolitan hyperhalophilic Bacteroidetes.</title>
        <authorList>
            <person name="Villamor J."/>
            <person name="Ramos-Barbero M.D."/>
            <person name="Gonzalez-Torres P."/>
            <person name="Gabaldon T."/>
            <person name="Rossello-Mora R."/>
            <person name="Meseguer I."/>
            <person name="Martinez-Garcia M."/>
            <person name="Santos F."/>
            <person name="Anton J."/>
        </authorList>
    </citation>
    <scope>NUCLEOTIDE SEQUENCE [LARGE SCALE GENOMIC DNA]</scope>
    <source>
        <strain evidence="2">SRUTV-1</strain>
    </source>
</reference>